<keyword evidence="2" id="KW-0732">Signal</keyword>
<accession>V5I8F1</accession>
<dbReference type="InterPro" id="IPR001223">
    <property type="entry name" value="Glyco_hydro18_cat"/>
</dbReference>
<feature type="signal peptide" evidence="2">
    <location>
        <begin position="1"/>
        <end position="18"/>
    </location>
</feature>
<dbReference type="PROSITE" id="PS51910">
    <property type="entry name" value="GH18_2"/>
    <property type="match status" value="1"/>
</dbReference>
<dbReference type="GO" id="GO:0004568">
    <property type="term" value="F:chitinase activity"/>
    <property type="evidence" value="ECO:0007669"/>
    <property type="project" value="TreeGrafter"/>
</dbReference>
<dbReference type="PANTHER" id="PTHR11177">
    <property type="entry name" value="CHITINASE"/>
    <property type="match status" value="1"/>
</dbReference>
<dbReference type="PANTHER" id="PTHR11177:SF360">
    <property type="entry name" value="CHITINASE 4-RELATED"/>
    <property type="match status" value="1"/>
</dbReference>
<dbReference type="SUPFAM" id="SSF54556">
    <property type="entry name" value="Chitinase insertion domain"/>
    <property type="match status" value="1"/>
</dbReference>
<dbReference type="SMART" id="SM00636">
    <property type="entry name" value="Glyco_18"/>
    <property type="match status" value="1"/>
</dbReference>
<gene>
    <name evidence="4" type="primary">CHIT1</name>
</gene>
<dbReference type="Gene3D" id="3.20.20.80">
    <property type="entry name" value="Glycosidases"/>
    <property type="match status" value="1"/>
</dbReference>
<dbReference type="InterPro" id="IPR011583">
    <property type="entry name" value="Chitinase_II/V-like_cat"/>
</dbReference>
<evidence type="ECO:0000256" key="1">
    <source>
        <dbReference type="ARBA" id="ARBA00023157"/>
    </source>
</evidence>
<protein>
    <submittedName>
        <fullName evidence="4">Chitotriosidase-1</fullName>
    </submittedName>
</protein>
<dbReference type="GO" id="GO:0005576">
    <property type="term" value="C:extracellular region"/>
    <property type="evidence" value="ECO:0007669"/>
    <property type="project" value="TreeGrafter"/>
</dbReference>
<organism evidence="4">
    <name type="scientific">Anoplophora glabripennis</name>
    <name type="common">Asian longhorn beetle</name>
    <name type="synonym">Anoplophora nobilis</name>
    <dbReference type="NCBI Taxonomy" id="217634"/>
    <lineage>
        <taxon>Eukaryota</taxon>
        <taxon>Metazoa</taxon>
        <taxon>Ecdysozoa</taxon>
        <taxon>Arthropoda</taxon>
        <taxon>Hexapoda</taxon>
        <taxon>Insecta</taxon>
        <taxon>Pterygota</taxon>
        <taxon>Neoptera</taxon>
        <taxon>Endopterygota</taxon>
        <taxon>Coleoptera</taxon>
        <taxon>Polyphaga</taxon>
        <taxon>Cucujiformia</taxon>
        <taxon>Chrysomeloidea</taxon>
        <taxon>Cerambycidae</taxon>
        <taxon>Lamiinae</taxon>
        <taxon>Lamiini</taxon>
        <taxon>Anoplophora</taxon>
    </lineage>
</organism>
<name>V5I8F1_ANOGL</name>
<dbReference type="EMBL" id="GALX01004795">
    <property type="protein sequence ID" value="JAB63671.1"/>
    <property type="molecule type" value="Transcribed_RNA"/>
</dbReference>
<dbReference type="GO" id="GO:0005975">
    <property type="term" value="P:carbohydrate metabolic process"/>
    <property type="evidence" value="ECO:0007669"/>
    <property type="project" value="InterPro"/>
</dbReference>
<dbReference type="CDD" id="cd02872">
    <property type="entry name" value="GH18_chitolectin_chitotriosidase"/>
    <property type="match status" value="1"/>
</dbReference>
<dbReference type="InterPro" id="IPR017853">
    <property type="entry name" value="GH"/>
</dbReference>
<dbReference type="InterPro" id="IPR050314">
    <property type="entry name" value="Glycosyl_Hydrlase_18"/>
</dbReference>
<dbReference type="GO" id="GO:0008061">
    <property type="term" value="F:chitin binding"/>
    <property type="evidence" value="ECO:0007669"/>
    <property type="project" value="InterPro"/>
</dbReference>
<dbReference type="AlphaFoldDB" id="V5I8F1"/>
<dbReference type="Pfam" id="PF00704">
    <property type="entry name" value="Glyco_hydro_18"/>
    <property type="match status" value="1"/>
</dbReference>
<dbReference type="InterPro" id="IPR029070">
    <property type="entry name" value="Chitinase_insertion_sf"/>
</dbReference>
<dbReference type="GO" id="GO:0006032">
    <property type="term" value="P:chitin catabolic process"/>
    <property type="evidence" value="ECO:0007669"/>
    <property type="project" value="TreeGrafter"/>
</dbReference>
<sequence>KFTRKMKVLALFLVVAAAVSVSDSAKNIVCYFTSWSVYRTGTGQFDVGNIDPYLCTHVIYAFIGITADGNIHILDEWESGRDGLRGFLNFANLTQANPDLKLLVSMGGWNEGAKNYSIVAADSAKRTVLVTEVVQFLTDRSFHGFDLSWLYPGIGNGSDADNDPANYILLLTELKEALSANGYLLSAAVSGGISYADIAYNISLVSAQLDIINVMVYDFYGSQDTYAAHFAPLTASSTGDSGNATLNVKSGIEHWINQGADPAKIHLGVGTYGRTFTLADPDNAALYAPVTGQGTAGPYTNEDGFLGYNEICELYSNWTYVWDVDQQVPHKVSGDQWVGYEDESSVAVKAAYANEKGLGGMMVWTLDTDDFLGNCGGQTYPLIRAMNATLNNITSLYVQ</sequence>
<feature type="non-terminal residue" evidence="4">
    <location>
        <position position="1"/>
    </location>
</feature>
<reference evidence="4" key="1">
    <citation type="submission" date="2013-07" db="EMBL/GenBank/DDBJ databases">
        <title>Midgut Transcriptome Profiling of Anoplphora glabripennis, a Lignocellulose Degrading, Wood-Boring Cerambycid.</title>
        <authorList>
            <person name="Scully E.D."/>
            <person name="Hoover K."/>
            <person name="Carlson J.E."/>
            <person name="Tien M."/>
            <person name="Geib S.M."/>
        </authorList>
    </citation>
    <scope>NUCLEOTIDE SEQUENCE</scope>
</reference>
<evidence type="ECO:0000313" key="4">
    <source>
        <dbReference type="EMBL" id="JAB63671.1"/>
    </source>
</evidence>
<dbReference type="FunFam" id="3.10.50.10:FF:000001">
    <property type="entry name" value="Chitinase 3-like 1"/>
    <property type="match status" value="1"/>
</dbReference>
<evidence type="ECO:0000256" key="2">
    <source>
        <dbReference type="SAM" id="SignalP"/>
    </source>
</evidence>
<keyword evidence="1" id="KW-1015">Disulfide bond</keyword>
<evidence type="ECO:0000259" key="3">
    <source>
        <dbReference type="PROSITE" id="PS51910"/>
    </source>
</evidence>
<feature type="chain" id="PRO_5004736793" evidence="2">
    <location>
        <begin position="19"/>
        <end position="399"/>
    </location>
</feature>
<proteinExistence type="predicted"/>
<dbReference type="SUPFAM" id="SSF51445">
    <property type="entry name" value="(Trans)glycosidases"/>
    <property type="match status" value="1"/>
</dbReference>
<dbReference type="Gene3D" id="3.10.50.10">
    <property type="match status" value="1"/>
</dbReference>
<feature type="domain" description="GH18" evidence="3">
    <location>
        <begin position="26"/>
        <end position="393"/>
    </location>
</feature>